<gene>
    <name evidence="1" type="ORF">GCM10010921_09330</name>
</gene>
<reference evidence="1" key="2">
    <citation type="submission" date="2020-09" db="EMBL/GenBank/DDBJ databases">
        <authorList>
            <person name="Sun Q."/>
            <person name="Zhou Y."/>
        </authorList>
    </citation>
    <scope>NUCLEOTIDE SEQUENCE</scope>
    <source>
        <strain evidence="1">CGMCC 1.15794</strain>
    </source>
</reference>
<accession>A0A917IDW6</accession>
<comment type="caution">
    <text evidence="1">The sequence shown here is derived from an EMBL/GenBank/DDBJ whole genome shotgun (WGS) entry which is preliminary data.</text>
</comment>
<keyword evidence="2" id="KW-1185">Reference proteome</keyword>
<dbReference type="RefSeq" id="WP_188755068.1">
    <property type="nucleotide sequence ID" value="NZ_BMJY01000002.1"/>
</dbReference>
<dbReference type="AlphaFoldDB" id="A0A917IDW6"/>
<name>A0A917IDW6_9MICO</name>
<protein>
    <submittedName>
        <fullName evidence="1">Uncharacterized protein</fullName>
    </submittedName>
</protein>
<dbReference type="Proteomes" id="UP000657592">
    <property type="component" value="Unassembled WGS sequence"/>
</dbReference>
<reference evidence="1" key="1">
    <citation type="journal article" date="2014" name="Int. J. Syst. Evol. Microbiol.">
        <title>Complete genome sequence of Corynebacterium casei LMG S-19264T (=DSM 44701T), isolated from a smear-ripened cheese.</title>
        <authorList>
            <consortium name="US DOE Joint Genome Institute (JGI-PGF)"/>
            <person name="Walter F."/>
            <person name="Albersmeier A."/>
            <person name="Kalinowski J."/>
            <person name="Ruckert C."/>
        </authorList>
    </citation>
    <scope>NUCLEOTIDE SEQUENCE</scope>
    <source>
        <strain evidence="1">CGMCC 1.15794</strain>
    </source>
</reference>
<organism evidence="1 2">
    <name type="scientific">Microbacterium album</name>
    <dbReference type="NCBI Taxonomy" id="2053191"/>
    <lineage>
        <taxon>Bacteria</taxon>
        <taxon>Bacillati</taxon>
        <taxon>Actinomycetota</taxon>
        <taxon>Actinomycetes</taxon>
        <taxon>Micrococcales</taxon>
        <taxon>Microbacteriaceae</taxon>
        <taxon>Microbacterium</taxon>
    </lineage>
</organism>
<evidence type="ECO:0000313" key="2">
    <source>
        <dbReference type="Proteomes" id="UP000657592"/>
    </source>
</evidence>
<dbReference type="EMBL" id="BMJY01000002">
    <property type="protein sequence ID" value="GGH38632.1"/>
    <property type="molecule type" value="Genomic_DNA"/>
</dbReference>
<sequence>MATTPRSGTPTPPSSTADATLIVSLDTLQYADGSATRGIDFADGADVVSFFESLTGQTPEVEEVKEPYGDAVWYRLSHFDGVSVGVYETGHSFLTIDSASVAGVPLRTQSGLTVGASRQDVLAAGGWDEWDQDGDGVADYLGAEPRNVEGTQSLTRPGEGGREYFLFVLDGDVVTQIQWGNDFSDV</sequence>
<evidence type="ECO:0000313" key="1">
    <source>
        <dbReference type="EMBL" id="GGH38632.1"/>
    </source>
</evidence>
<proteinExistence type="predicted"/>